<reference evidence="1 2" key="1">
    <citation type="journal article" date="2018" name="Mol. Biol. Evol.">
        <title>Broad Genomic Sampling Reveals a Smut Pathogenic Ancestry of the Fungal Clade Ustilaginomycotina.</title>
        <authorList>
            <person name="Kijpornyongpan T."/>
            <person name="Mondo S.J."/>
            <person name="Barry K."/>
            <person name="Sandor L."/>
            <person name="Lee J."/>
            <person name="Lipzen A."/>
            <person name="Pangilinan J."/>
            <person name="LaButti K."/>
            <person name="Hainaut M."/>
            <person name="Henrissat B."/>
            <person name="Grigoriev I.V."/>
            <person name="Spatafora J.W."/>
            <person name="Aime M.C."/>
        </authorList>
    </citation>
    <scope>NUCLEOTIDE SEQUENCE [LARGE SCALE GENOMIC DNA]</scope>
    <source>
        <strain evidence="1 2">SA 807</strain>
    </source>
</reference>
<evidence type="ECO:0000313" key="1">
    <source>
        <dbReference type="EMBL" id="PWN50501.1"/>
    </source>
</evidence>
<dbReference type="EMBL" id="KZ819925">
    <property type="protein sequence ID" value="PWN50501.1"/>
    <property type="molecule type" value="Genomic_DNA"/>
</dbReference>
<name>A0ACD0NXH3_9BASI</name>
<gene>
    <name evidence="1" type="ORF">IE53DRAFT_92059</name>
</gene>
<keyword evidence="2" id="KW-1185">Reference proteome</keyword>
<organism evidence="1 2">
    <name type="scientific">Violaceomyces palustris</name>
    <dbReference type="NCBI Taxonomy" id="1673888"/>
    <lineage>
        <taxon>Eukaryota</taxon>
        <taxon>Fungi</taxon>
        <taxon>Dikarya</taxon>
        <taxon>Basidiomycota</taxon>
        <taxon>Ustilaginomycotina</taxon>
        <taxon>Ustilaginomycetes</taxon>
        <taxon>Violaceomycetales</taxon>
        <taxon>Violaceomycetaceae</taxon>
        <taxon>Violaceomyces</taxon>
    </lineage>
</organism>
<proteinExistence type="predicted"/>
<sequence>MKEAGRRGSGCFTVVCLTLSPWLGKFACAWLPARTAVAVRPLPLSLSLVLLWFRPPTNAIFQARTQRYDSEARARSHPIPLAQSPSSSHQVRSKSLEPFKANVEGYCV</sequence>
<evidence type="ECO:0000313" key="2">
    <source>
        <dbReference type="Proteomes" id="UP000245626"/>
    </source>
</evidence>
<protein>
    <submittedName>
        <fullName evidence="1">Uncharacterized protein</fullName>
    </submittedName>
</protein>
<accession>A0ACD0NXH3</accession>
<dbReference type="Proteomes" id="UP000245626">
    <property type="component" value="Unassembled WGS sequence"/>
</dbReference>